<dbReference type="Proteomes" id="UP000322294">
    <property type="component" value="Unassembled WGS sequence"/>
</dbReference>
<evidence type="ECO:0008006" key="3">
    <source>
        <dbReference type="Google" id="ProtNLM"/>
    </source>
</evidence>
<dbReference type="AlphaFoldDB" id="A0A5S5AVA3"/>
<sequence length="128" mass="14082">MKGGFILKKIYVCLPEDIYEALVGLASRRKESISAIARKMLTESIAVEAANDGIDKVTDAVRRAMRDILKPTEDRLAKLAAKAAVAAATSMYLNTQCIADLGKSNALELYQMARTKAVAYLREKDEEE</sequence>
<accession>A0A5S5AVA3</accession>
<organism evidence="1 2">
    <name type="scientific">Thermosediminibacter litoriperuensis</name>
    <dbReference type="NCBI Taxonomy" id="291989"/>
    <lineage>
        <taxon>Bacteria</taxon>
        <taxon>Bacillati</taxon>
        <taxon>Bacillota</taxon>
        <taxon>Clostridia</taxon>
        <taxon>Thermosediminibacterales</taxon>
        <taxon>Thermosediminibacteraceae</taxon>
        <taxon>Thermosediminibacter</taxon>
    </lineage>
</organism>
<name>A0A5S5AVA3_9FIRM</name>
<evidence type="ECO:0000313" key="2">
    <source>
        <dbReference type="Proteomes" id="UP000322294"/>
    </source>
</evidence>
<proteinExistence type="predicted"/>
<keyword evidence="2" id="KW-1185">Reference proteome</keyword>
<dbReference type="EMBL" id="VNHO01000007">
    <property type="protein sequence ID" value="TYP56833.1"/>
    <property type="molecule type" value="Genomic_DNA"/>
</dbReference>
<comment type="caution">
    <text evidence="1">The sequence shown here is derived from an EMBL/GenBank/DDBJ whole genome shotgun (WGS) entry which is preliminary data.</text>
</comment>
<reference evidence="1 2" key="1">
    <citation type="submission" date="2019-07" db="EMBL/GenBank/DDBJ databases">
        <title>Genomic Encyclopedia of Type Strains, Phase I: the one thousand microbial genomes (KMG-I) project.</title>
        <authorList>
            <person name="Kyrpides N."/>
        </authorList>
    </citation>
    <scope>NUCLEOTIDE SEQUENCE [LARGE SCALE GENOMIC DNA]</scope>
    <source>
        <strain evidence="1 2">DSM 16647</strain>
    </source>
</reference>
<protein>
    <recommendedName>
        <fullName evidence="3">Ribbon-helix-helix CopG family protein</fullName>
    </recommendedName>
</protein>
<evidence type="ECO:0000313" key="1">
    <source>
        <dbReference type="EMBL" id="TYP56833.1"/>
    </source>
</evidence>
<gene>
    <name evidence="1" type="ORF">LZ11_00896</name>
</gene>
<dbReference type="RefSeq" id="WP_246110706.1">
    <property type="nucleotide sequence ID" value="NZ_VNHO01000007.1"/>
</dbReference>